<proteinExistence type="inferred from homology"/>
<keyword evidence="4 12" id="KW-0723">Serine/threonine-protein kinase</keyword>
<dbReference type="InterPro" id="IPR001245">
    <property type="entry name" value="Ser-Thr/Tyr_kinase_cat_dom"/>
</dbReference>
<dbReference type="PANTHER" id="PTHR47985">
    <property type="entry name" value="OS07G0668900 PROTEIN"/>
    <property type="match status" value="1"/>
</dbReference>
<dbReference type="FunFam" id="3.30.200.20:FF:000266">
    <property type="entry name" value="probable serine/threonine-protein kinase RLCKVII"/>
    <property type="match status" value="1"/>
</dbReference>
<keyword evidence="8 11" id="KW-0067">ATP-binding</keyword>
<dbReference type="SUPFAM" id="SSF56112">
    <property type="entry name" value="Protein kinase-like (PK-like)"/>
    <property type="match status" value="1"/>
</dbReference>
<evidence type="ECO:0000256" key="9">
    <source>
        <dbReference type="ARBA" id="ARBA00023136"/>
    </source>
</evidence>
<evidence type="ECO:0000256" key="4">
    <source>
        <dbReference type="ARBA" id="ARBA00022527"/>
    </source>
</evidence>
<dbReference type="FunFam" id="1.10.510.10:FF:000032">
    <property type="entry name" value="Serine/threonine-protein kinase PBS1"/>
    <property type="match status" value="1"/>
</dbReference>
<dbReference type="GO" id="GO:0004674">
    <property type="term" value="F:protein serine/threonine kinase activity"/>
    <property type="evidence" value="ECO:0007669"/>
    <property type="project" value="UniProtKB-KW"/>
</dbReference>
<dbReference type="SMART" id="SM00220">
    <property type="entry name" value="S_TKc"/>
    <property type="match status" value="1"/>
</dbReference>
<keyword evidence="6 11" id="KW-0547">Nucleotide-binding</keyword>
<keyword evidence="10" id="KW-0449">Lipoprotein</keyword>
<organism evidence="15 16">
    <name type="scientific">Microthlaspi erraticum</name>
    <dbReference type="NCBI Taxonomy" id="1685480"/>
    <lineage>
        <taxon>Eukaryota</taxon>
        <taxon>Viridiplantae</taxon>
        <taxon>Streptophyta</taxon>
        <taxon>Embryophyta</taxon>
        <taxon>Tracheophyta</taxon>
        <taxon>Spermatophyta</taxon>
        <taxon>Magnoliopsida</taxon>
        <taxon>eudicotyledons</taxon>
        <taxon>Gunneridae</taxon>
        <taxon>Pentapetalae</taxon>
        <taxon>rosids</taxon>
        <taxon>malvids</taxon>
        <taxon>Brassicales</taxon>
        <taxon>Brassicaceae</taxon>
        <taxon>Coluteocarpeae</taxon>
        <taxon>Microthlaspi</taxon>
    </lineage>
</organism>
<evidence type="ECO:0000256" key="2">
    <source>
        <dbReference type="ARBA" id="ARBA00008684"/>
    </source>
</evidence>
<dbReference type="Pfam" id="PF07714">
    <property type="entry name" value="PK_Tyr_Ser-Thr"/>
    <property type="match status" value="1"/>
</dbReference>
<dbReference type="PROSITE" id="PS00108">
    <property type="entry name" value="PROTEIN_KINASE_ST"/>
    <property type="match status" value="1"/>
</dbReference>
<keyword evidence="16" id="KW-1185">Reference proteome</keyword>
<dbReference type="CDD" id="cd14066">
    <property type="entry name" value="STKc_IRAK"/>
    <property type="match status" value="1"/>
</dbReference>
<reference evidence="15" key="1">
    <citation type="submission" date="2020-01" db="EMBL/GenBank/DDBJ databases">
        <authorList>
            <person name="Mishra B."/>
        </authorList>
    </citation>
    <scope>NUCLEOTIDE SEQUENCE [LARGE SCALE GENOMIC DNA]</scope>
</reference>
<feature type="domain" description="Protein kinase" evidence="14">
    <location>
        <begin position="75"/>
        <end position="351"/>
    </location>
</feature>
<keyword evidence="9" id="KW-0472">Membrane</keyword>
<accession>A0A6D2JGC4</accession>
<protein>
    <recommendedName>
        <fullName evidence="14">Protein kinase domain-containing protein</fullName>
    </recommendedName>
</protein>
<dbReference type="AlphaFoldDB" id="A0A6D2JGC4"/>
<feature type="region of interest" description="Disordered" evidence="13">
    <location>
        <begin position="29"/>
        <end position="58"/>
    </location>
</feature>
<dbReference type="Gene3D" id="3.30.200.20">
    <property type="entry name" value="Phosphorylase Kinase, domain 1"/>
    <property type="match status" value="1"/>
</dbReference>
<feature type="binding site" evidence="11">
    <location>
        <position position="103"/>
    </location>
    <ligand>
        <name>ATP</name>
        <dbReference type="ChEBI" id="CHEBI:30616"/>
    </ligand>
</feature>
<dbReference type="OrthoDB" id="4062651at2759"/>
<evidence type="ECO:0000256" key="7">
    <source>
        <dbReference type="ARBA" id="ARBA00022777"/>
    </source>
</evidence>
<dbReference type="GO" id="GO:0010183">
    <property type="term" value="P:pollen tube guidance"/>
    <property type="evidence" value="ECO:0007669"/>
    <property type="project" value="UniProtKB-ARBA"/>
</dbReference>
<evidence type="ECO:0000256" key="12">
    <source>
        <dbReference type="RuleBase" id="RU000304"/>
    </source>
</evidence>
<keyword evidence="7" id="KW-0418">Kinase</keyword>
<sequence length="378" mass="42024">MKCFSCLNTRTNDMHINIDTLSYVTDRSSVDTRSESSGRGSKSGILVDGKVNSPKPGGGARSFTFNELAAATKNFREVNMIGKGGFGCVYKGRLYSGQVVAIKQLNPDGHQGNQEFIVEVLMLSVFNHPNLVTLIGYCTSGAQRLLVYEYMPMGSLEDHLYDLEPDQNPLSWNTRMKIAVGAARGIEYLHCKISPSVIYRDLKSANILLDRDFSPKLSDFGLAKVGPVGNRTHVSTRIMGTYGYCAPEYANSGKLTIKSDIYCFGVVLLELISGRKAMDLSRENGERYLVGWARPYLKDPSKFGHLVDPLLRGRFPRKCLNYAIAITEMCLHEEANQRPKIGDVVVAFEYIAAQSKSHESRRAARRSTDSDRSRGESY</sequence>
<comment type="caution">
    <text evidence="15">The sequence shown here is derived from an EMBL/GenBank/DDBJ whole genome shotgun (WGS) entry which is preliminary data.</text>
</comment>
<evidence type="ECO:0000259" key="14">
    <source>
        <dbReference type="PROSITE" id="PS50011"/>
    </source>
</evidence>
<comment type="similarity">
    <text evidence="2">Belongs to the protein kinase superfamily. Ser/Thr protein kinase family.</text>
</comment>
<feature type="region of interest" description="Disordered" evidence="13">
    <location>
        <begin position="356"/>
        <end position="378"/>
    </location>
</feature>
<keyword evidence="3" id="KW-1003">Cell membrane</keyword>
<evidence type="ECO:0000256" key="1">
    <source>
        <dbReference type="ARBA" id="ARBA00004193"/>
    </source>
</evidence>
<evidence type="ECO:0000256" key="10">
    <source>
        <dbReference type="ARBA" id="ARBA00023288"/>
    </source>
</evidence>
<dbReference type="GO" id="GO:0005524">
    <property type="term" value="F:ATP binding"/>
    <property type="evidence" value="ECO:0007669"/>
    <property type="project" value="UniProtKB-UniRule"/>
</dbReference>
<dbReference type="EMBL" id="CACVBM020001273">
    <property type="protein sequence ID" value="CAA7042524.1"/>
    <property type="molecule type" value="Genomic_DNA"/>
</dbReference>
<comment type="subcellular location">
    <subcellularLocation>
        <location evidence="1">Cell membrane</location>
        <topology evidence="1">Lipid-anchor</topology>
    </subcellularLocation>
</comment>
<evidence type="ECO:0000313" key="16">
    <source>
        <dbReference type="Proteomes" id="UP000467841"/>
    </source>
</evidence>
<dbReference type="Gene3D" id="1.10.510.10">
    <property type="entry name" value="Transferase(Phosphotransferase) domain 1"/>
    <property type="match status" value="1"/>
</dbReference>
<dbReference type="InterPro" id="IPR017441">
    <property type="entry name" value="Protein_kinase_ATP_BS"/>
</dbReference>
<evidence type="ECO:0000256" key="8">
    <source>
        <dbReference type="ARBA" id="ARBA00022840"/>
    </source>
</evidence>
<name>A0A6D2JGC4_9BRAS</name>
<dbReference type="PROSITE" id="PS50011">
    <property type="entry name" value="PROTEIN_KINASE_DOM"/>
    <property type="match status" value="1"/>
</dbReference>
<dbReference type="PANTHER" id="PTHR47985:SF45">
    <property type="entry name" value="SERINE_THREONINE-PROTEIN KINASE PBL22-RELATED"/>
    <property type="match status" value="1"/>
</dbReference>
<evidence type="ECO:0000256" key="6">
    <source>
        <dbReference type="ARBA" id="ARBA00022741"/>
    </source>
</evidence>
<keyword evidence="5" id="KW-0808">Transferase</keyword>
<dbReference type="InterPro" id="IPR008271">
    <property type="entry name" value="Ser/Thr_kinase_AS"/>
</dbReference>
<dbReference type="InterPro" id="IPR000719">
    <property type="entry name" value="Prot_kinase_dom"/>
</dbReference>
<evidence type="ECO:0000256" key="13">
    <source>
        <dbReference type="SAM" id="MobiDB-lite"/>
    </source>
</evidence>
<dbReference type="Proteomes" id="UP000467841">
    <property type="component" value="Unassembled WGS sequence"/>
</dbReference>
<evidence type="ECO:0000256" key="5">
    <source>
        <dbReference type="ARBA" id="ARBA00022679"/>
    </source>
</evidence>
<dbReference type="PROSITE" id="PS00107">
    <property type="entry name" value="PROTEIN_KINASE_ATP"/>
    <property type="match status" value="1"/>
</dbReference>
<dbReference type="GO" id="GO:0005886">
    <property type="term" value="C:plasma membrane"/>
    <property type="evidence" value="ECO:0007669"/>
    <property type="project" value="UniProtKB-SubCell"/>
</dbReference>
<evidence type="ECO:0000256" key="11">
    <source>
        <dbReference type="PROSITE-ProRule" id="PRU10141"/>
    </source>
</evidence>
<gene>
    <name evidence="15" type="ORF">MERR_LOCUS29759</name>
</gene>
<dbReference type="GO" id="GO:0090404">
    <property type="term" value="C:pollen tube tip"/>
    <property type="evidence" value="ECO:0007669"/>
    <property type="project" value="UniProtKB-ARBA"/>
</dbReference>
<evidence type="ECO:0000313" key="15">
    <source>
        <dbReference type="EMBL" id="CAA7042524.1"/>
    </source>
</evidence>
<evidence type="ECO:0000256" key="3">
    <source>
        <dbReference type="ARBA" id="ARBA00022475"/>
    </source>
</evidence>
<dbReference type="InterPro" id="IPR011009">
    <property type="entry name" value="Kinase-like_dom_sf"/>
</dbReference>